<accession>U2YP64</accession>
<dbReference type="STRING" id="1337093.MBELCI_3218"/>
<dbReference type="InterPro" id="IPR053745">
    <property type="entry name" value="Viral_Tail_Comp_sf"/>
</dbReference>
<comment type="caution">
    <text evidence="1">The sequence shown here is derived from an EMBL/GenBank/DDBJ whole genome shotgun (WGS) entry which is preliminary data.</text>
</comment>
<dbReference type="RefSeq" id="WP_021695265.1">
    <property type="nucleotide sequence ID" value="NZ_BATB01000065.1"/>
</dbReference>
<reference evidence="1" key="1">
    <citation type="journal article" date="2013" name="Genome Announc.">
        <title>Draft Genome Sequence of Loktanella cinnabarina LL-001T, Isolated from Deep-Sea Floor Sediment.</title>
        <authorList>
            <person name="Nishi S."/>
            <person name="Tsubouchi T."/>
            <person name="Takaki Y."/>
            <person name="Koyanagi R."/>
            <person name="Satoh N."/>
            <person name="Maruyama T."/>
            <person name="Hatada Y."/>
        </authorList>
    </citation>
    <scope>NUCLEOTIDE SEQUENCE [LARGE SCALE GENOMIC DNA]</scope>
    <source>
        <strain evidence="1">LL-001</strain>
    </source>
</reference>
<dbReference type="OrthoDB" id="7644395at2"/>
<dbReference type="EMBL" id="BATB01000065">
    <property type="protein sequence ID" value="GAD57166.1"/>
    <property type="molecule type" value="Genomic_DNA"/>
</dbReference>
<dbReference type="Gene3D" id="3.30.2000.30">
    <property type="match status" value="1"/>
</dbReference>
<sequence length="136" mass="14277">MSYATSAALQAAIYARLVAHAPLTDLVGEAIYDALPAGPLPPLYATLGAEKVRDRSDKTMAAAEHDLTVSVVSDAAGFRAAKEAAAAVSDALAGPMPPLARGRLVGLWFLRARARRTGSGDARRIDMIFRARSEDG</sequence>
<gene>
    <name evidence="1" type="ORF">MBELCI_3218</name>
</gene>
<dbReference type="InterPro" id="IPR021508">
    <property type="entry name" value="Gp17-like"/>
</dbReference>
<protein>
    <submittedName>
        <fullName evidence="1">Gene Transfer Agent</fullName>
    </submittedName>
</protein>
<organism evidence="1 2">
    <name type="scientific">Limimaricola cinnabarinus LL-001</name>
    <dbReference type="NCBI Taxonomy" id="1337093"/>
    <lineage>
        <taxon>Bacteria</taxon>
        <taxon>Pseudomonadati</taxon>
        <taxon>Pseudomonadota</taxon>
        <taxon>Alphaproteobacteria</taxon>
        <taxon>Rhodobacterales</taxon>
        <taxon>Paracoccaceae</taxon>
        <taxon>Limimaricola</taxon>
    </lineage>
</organism>
<evidence type="ECO:0000313" key="1">
    <source>
        <dbReference type="EMBL" id="GAD57166.1"/>
    </source>
</evidence>
<dbReference type="Proteomes" id="UP000016566">
    <property type="component" value="Unassembled WGS sequence"/>
</dbReference>
<dbReference type="eggNOG" id="ENOG5032U2V">
    <property type="taxonomic scope" value="Bacteria"/>
</dbReference>
<evidence type="ECO:0000313" key="2">
    <source>
        <dbReference type="Proteomes" id="UP000016566"/>
    </source>
</evidence>
<dbReference type="Pfam" id="PF11367">
    <property type="entry name" value="Tail_completion_gp17"/>
    <property type="match status" value="1"/>
</dbReference>
<proteinExistence type="predicted"/>
<dbReference type="AlphaFoldDB" id="U2YP64"/>
<name>U2YP64_9RHOB</name>
<keyword evidence="2" id="KW-1185">Reference proteome</keyword>